<evidence type="ECO:0000313" key="2">
    <source>
        <dbReference type="Proteomes" id="UP000747542"/>
    </source>
</evidence>
<gene>
    <name evidence="1" type="ORF">Hamer_G016538</name>
</gene>
<comment type="caution">
    <text evidence="1">The sequence shown here is derived from an EMBL/GenBank/DDBJ whole genome shotgun (WGS) entry which is preliminary data.</text>
</comment>
<dbReference type="EMBL" id="JAHLQT010033762">
    <property type="protein sequence ID" value="KAG7159156.1"/>
    <property type="molecule type" value="Genomic_DNA"/>
</dbReference>
<keyword evidence="2" id="KW-1185">Reference proteome</keyword>
<proteinExistence type="predicted"/>
<protein>
    <submittedName>
        <fullName evidence="1">Putative Pro-resilin-like 179</fullName>
    </submittedName>
</protein>
<accession>A0A8J5MPN8</accession>
<dbReference type="AlphaFoldDB" id="A0A8J5MPN8"/>
<reference evidence="1" key="1">
    <citation type="journal article" date="2021" name="Sci. Adv.">
        <title>The American lobster genome reveals insights on longevity, neural, and immune adaptations.</title>
        <authorList>
            <person name="Polinski J.M."/>
            <person name="Zimin A.V."/>
            <person name="Clark K.F."/>
            <person name="Kohn A.B."/>
            <person name="Sadowski N."/>
            <person name="Timp W."/>
            <person name="Ptitsyn A."/>
            <person name="Khanna P."/>
            <person name="Romanova D.Y."/>
            <person name="Williams P."/>
            <person name="Greenwood S.J."/>
            <person name="Moroz L.L."/>
            <person name="Walt D.R."/>
            <person name="Bodnar A.G."/>
        </authorList>
    </citation>
    <scope>NUCLEOTIDE SEQUENCE</scope>
    <source>
        <strain evidence="1">GMGI-L3</strain>
    </source>
</reference>
<sequence>MIYKVSNSVPNKKQLEVMVLTALVALTLARPDPGPVSGSSLDSTTALPANFYNVPSAYDYSVPAMGPVQNNLNNANNYRRGGASNGFIPQGSVTLPLPDGRVQRVAYSVNGTSGFMFSVTFEGVAQ</sequence>
<dbReference type="Proteomes" id="UP000747542">
    <property type="component" value="Unassembled WGS sequence"/>
</dbReference>
<name>A0A8J5MPN8_HOMAM</name>
<organism evidence="1 2">
    <name type="scientific">Homarus americanus</name>
    <name type="common">American lobster</name>
    <dbReference type="NCBI Taxonomy" id="6706"/>
    <lineage>
        <taxon>Eukaryota</taxon>
        <taxon>Metazoa</taxon>
        <taxon>Ecdysozoa</taxon>
        <taxon>Arthropoda</taxon>
        <taxon>Crustacea</taxon>
        <taxon>Multicrustacea</taxon>
        <taxon>Malacostraca</taxon>
        <taxon>Eumalacostraca</taxon>
        <taxon>Eucarida</taxon>
        <taxon>Decapoda</taxon>
        <taxon>Pleocyemata</taxon>
        <taxon>Astacidea</taxon>
        <taxon>Nephropoidea</taxon>
        <taxon>Nephropidae</taxon>
        <taxon>Homarus</taxon>
    </lineage>
</organism>
<evidence type="ECO:0000313" key="1">
    <source>
        <dbReference type="EMBL" id="KAG7159156.1"/>
    </source>
</evidence>